<feature type="region of interest" description="Disordered" evidence="1">
    <location>
        <begin position="38"/>
        <end position="75"/>
    </location>
</feature>
<feature type="non-terminal residue" evidence="2">
    <location>
        <position position="1"/>
    </location>
</feature>
<dbReference type="EMBL" id="HACA01027923">
    <property type="protein sequence ID" value="CDW45284.1"/>
    <property type="molecule type" value="Transcribed_RNA"/>
</dbReference>
<dbReference type="AlphaFoldDB" id="A0A0K2V455"/>
<proteinExistence type="predicted"/>
<feature type="non-terminal residue" evidence="2">
    <location>
        <position position="104"/>
    </location>
</feature>
<evidence type="ECO:0000256" key="1">
    <source>
        <dbReference type="SAM" id="MobiDB-lite"/>
    </source>
</evidence>
<organism evidence="2">
    <name type="scientific">Lepeophtheirus salmonis</name>
    <name type="common">Salmon louse</name>
    <name type="synonym">Caligus salmonis</name>
    <dbReference type="NCBI Taxonomy" id="72036"/>
    <lineage>
        <taxon>Eukaryota</taxon>
        <taxon>Metazoa</taxon>
        <taxon>Ecdysozoa</taxon>
        <taxon>Arthropoda</taxon>
        <taxon>Crustacea</taxon>
        <taxon>Multicrustacea</taxon>
        <taxon>Hexanauplia</taxon>
        <taxon>Copepoda</taxon>
        <taxon>Siphonostomatoida</taxon>
        <taxon>Caligidae</taxon>
        <taxon>Lepeophtheirus</taxon>
    </lineage>
</organism>
<reference evidence="2" key="1">
    <citation type="submission" date="2014-05" db="EMBL/GenBank/DDBJ databases">
        <authorList>
            <person name="Chronopoulou M."/>
        </authorList>
    </citation>
    <scope>NUCLEOTIDE SEQUENCE</scope>
    <source>
        <tissue evidence="2">Whole organism</tissue>
    </source>
</reference>
<protein>
    <submittedName>
        <fullName evidence="2">Uncharacterized protein</fullName>
    </submittedName>
</protein>
<feature type="compositionally biased region" description="Basic and acidic residues" evidence="1">
    <location>
        <begin position="44"/>
        <end position="75"/>
    </location>
</feature>
<accession>A0A0K2V455</accession>
<name>A0A0K2V455_LEPSM</name>
<evidence type="ECO:0000313" key="2">
    <source>
        <dbReference type="EMBL" id="CDW45284.1"/>
    </source>
</evidence>
<sequence>TLYYIESQRSIAHNLNKTQESLYPQTLDTKLSSRFDCGSPSVSKSDEISWDRQSDQSKNEGCSCDHDAEMEEQHRVDRSTIKSLRERIIYLNEYQGECIMENAQ</sequence>